<dbReference type="EC" id="1.5.1.3" evidence="3"/>
<evidence type="ECO:0000313" key="9">
    <source>
        <dbReference type="Proteomes" id="UP001434337"/>
    </source>
</evidence>
<evidence type="ECO:0000256" key="3">
    <source>
        <dbReference type="ARBA" id="ARBA00012856"/>
    </source>
</evidence>
<name>A0ABZ3C4K0_9ACTN</name>
<dbReference type="Pfam" id="PF00186">
    <property type="entry name" value="DHFR_1"/>
    <property type="match status" value="1"/>
</dbReference>
<dbReference type="PRINTS" id="PR00070">
    <property type="entry name" value="DHFR"/>
</dbReference>
<accession>A0ABZ3C4K0</accession>
<keyword evidence="4" id="KW-0554">One-carbon metabolism</keyword>
<dbReference type="Proteomes" id="UP001434337">
    <property type="component" value="Chromosome"/>
</dbReference>
<sequence length="171" mass="18357">MATKVVAIAIVASNGVLGDGEKQPFSFAEDWARYKRVTLGHPMVMGRATHDAIGRWLPGRTTIVVTRTPSVVSLPPAGSTAVGLVATSVEEALAVAAGLDDVVYVAGGGEVYRQAWPWLTELDMTEVPVAAEGSVTFPEIDPEEWMEVRREAREGFDFVGYERRGTAAPLV</sequence>
<dbReference type="InterPro" id="IPR024072">
    <property type="entry name" value="DHFR-like_dom_sf"/>
</dbReference>
<dbReference type="PANTHER" id="PTHR48069">
    <property type="entry name" value="DIHYDROFOLATE REDUCTASE"/>
    <property type="match status" value="1"/>
</dbReference>
<reference evidence="8 9" key="1">
    <citation type="journal article" date="2023" name="Environ Microbiome">
        <title>A coral-associated actinobacterium mitigates coral bleaching under heat stress.</title>
        <authorList>
            <person name="Li J."/>
            <person name="Zou Y."/>
            <person name="Li Q."/>
            <person name="Zhang J."/>
            <person name="Bourne D.G."/>
            <person name="Lyu Y."/>
            <person name="Liu C."/>
            <person name="Zhang S."/>
        </authorList>
    </citation>
    <scope>NUCLEOTIDE SEQUENCE [LARGE SCALE GENOMIC DNA]</scope>
    <source>
        <strain evidence="8 9">SCSIO 13291</strain>
    </source>
</reference>
<dbReference type="EMBL" id="CP115965">
    <property type="protein sequence ID" value="WZW97515.1"/>
    <property type="molecule type" value="Genomic_DNA"/>
</dbReference>
<proteinExistence type="inferred from homology"/>
<dbReference type="Gene3D" id="3.40.430.10">
    <property type="entry name" value="Dihydrofolate Reductase, subunit A"/>
    <property type="match status" value="1"/>
</dbReference>
<keyword evidence="5" id="KW-0521">NADP</keyword>
<dbReference type="CDD" id="cd00209">
    <property type="entry name" value="DHFR"/>
    <property type="match status" value="1"/>
</dbReference>
<organism evidence="8 9">
    <name type="scientific">Propioniciclava soli</name>
    <dbReference type="NCBI Taxonomy" id="2775081"/>
    <lineage>
        <taxon>Bacteria</taxon>
        <taxon>Bacillati</taxon>
        <taxon>Actinomycetota</taxon>
        <taxon>Actinomycetes</taxon>
        <taxon>Propionibacteriales</taxon>
        <taxon>Propionibacteriaceae</taxon>
        <taxon>Propioniciclava</taxon>
    </lineage>
</organism>
<evidence type="ECO:0000313" key="8">
    <source>
        <dbReference type="EMBL" id="WZW97515.1"/>
    </source>
</evidence>
<keyword evidence="6 8" id="KW-0560">Oxidoreductase</keyword>
<evidence type="ECO:0000256" key="6">
    <source>
        <dbReference type="ARBA" id="ARBA00023002"/>
    </source>
</evidence>
<evidence type="ECO:0000256" key="1">
    <source>
        <dbReference type="ARBA" id="ARBA00004903"/>
    </source>
</evidence>
<keyword evidence="9" id="KW-1185">Reference proteome</keyword>
<dbReference type="RefSeq" id="WP_342371886.1">
    <property type="nucleotide sequence ID" value="NZ_CP115965.1"/>
</dbReference>
<comment type="similarity">
    <text evidence="2">Belongs to the dihydrofolate reductase family.</text>
</comment>
<evidence type="ECO:0000256" key="5">
    <source>
        <dbReference type="ARBA" id="ARBA00022857"/>
    </source>
</evidence>
<evidence type="ECO:0000256" key="4">
    <source>
        <dbReference type="ARBA" id="ARBA00022563"/>
    </source>
</evidence>
<evidence type="ECO:0000259" key="7">
    <source>
        <dbReference type="PROSITE" id="PS51330"/>
    </source>
</evidence>
<gene>
    <name evidence="8" type="ORF">PCC79_11445</name>
</gene>
<dbReference type="PANTHER" id="PTHR48069:SF3">
    <property type="entry name" value="DIHYDROFOLATE REDUCTASE"/>
    <property type="match status" value="1"/>
</dbReference>
<dbReference type="GO" id="GO:0004146">
    <property type="term" value="F:dihydrofolate reductase activity"/>
    <property type="evidence" value="ECO:0007669"/>
    <property type="project" value="UniProtKB-EC"/>
</dbReference>
<feature type="domain" description="DHFR" evidence="7">
    <location>
        <begin position="4"/>
        <end position="171"/>
    </location>
</feature>
<protein>
    <recommendedName>
        <fullName evidence="3">dihydrofolate reductase</fullName>
        <ecNumber evidence="3">1.5.1.3</ecNumber>
    </recommendedName>
</protein>
<dbReference type="InterPro" id="IPR001796">
    <property type="entry name" value="DHFR_dom"/>
</dbReference>
<dbReference type="InterPro" id="IPR012259">
    <property type="entry name" value="DHFR"/>
</dbReference>
<evidence type="ECO:0000256" key="2">
    <source>
        <dbReference type="ARBA" id="ARBA00009539"/>
    </source>
</evidence>
<dbReference type="SUPFAM" id="SSF53597">
    <property type="entry name" value="Dihydrofolate reductase-like"/>
    <property type="match status" value="1"/>
</dbReference>
<comment type="pathway">
    <text evidence="1">Cofactor biosynthesis; tetrahydrofolate biosynthesis; 5,6,7,8-tetrahydrofolate from 7,8-dihydrofolate: step 1/1.</text>
</comment>
<dbReference type="PROSITE" id="PS51330">
    <property type="entry name" value="DHFR_2"/>
    <property type="match status" value="1"/>
</dbReference>